<dbReference type="InterPro" id="IPR014347">
    <property type="entry name" value="Tautomerase/MIF_sf"/>
</dbReference>
<evidence type="ECO:0000313" key="1">
    <source>
        <dbReference type="EMBL" id="KTB66470.1"/>
    </source>
</evidence>
<evidence type="ECO:0000313" key="2">
    <source>
        <dbReference type="Proteomes" id="UP000054197"/>
    </source>
</evidence>
<dbReference type="PANTHER" id="PTHR37950">
    <property type="entry name" value="4-HYDROXYPHENYLACETATE CATABOLISM PROTEIN"/>
    <property type="match status" value="1"/>
</dbReference>
<dbReference type="Proteomes" id="UP000054197">
    <property type="component" value="Unassembled WGS sequence"/>
</dbReference>
<name>A0A0W0HZW5_PSEFL</name>
<comment type="caution">
    <text evidence="1">The sequence shown here is derived from an EMBL/GenBank/DDBJ whole genome shotgun (WGS) entry which is preliminary data.</text>
</comment>
<dbReference type="PANTHER" id="PTHR37950:SF1">
    <property type="entry name" value="4-HYDROXYPHENYLACETATE CATABOLISM PROTEIN"/>
    <property type="match status" value="1"/>
</dbReference>
<dbReference type="GO" id="GO:0008704">
    <property type="term" value="F:5-carboxymethyl-2-hydroxymuconate delta-isomerase activity"/>
    <property type="evidence" value="ECO:0007669"/>
    <property type="project" value="InterPro"/>
</dbReference>
<protein>
    <submittedName>
        <fullName evidence="1">5-carboxymethyl-2-hydroxymuconate isomerase</fullName>
    </submittedName>
</protein>
<keyword evidence="1" id="KW-0413">Isomerase</keyword>
<dbReference type="InterPro" id="IPR004220">
    <property type="entry name" value="5-COMe_2-OHmuconate_Isoase"/>
</dbReference>
<organism evidence="1 2">
    <name type="scientific">Pseudomonas fluorescens ICMP 11288</name>
    <dbReference type="NCBI Taxonomy" id="1198309"/>
    <lineage>
        <taxon>Bacteria</taxon>
        <taxon>Pseudomonadati</taxon>
        <taxon>Pseudomonadota</taxon>
        <taxon>Gammaproteobacteria</taxon>
        <taxon>Pseudomonadales</taxon>
        <taxon>Pseudomonadaceae</taxon>
        <taxon>Pseudomonas</taxon>
    </lineage>
</organism>
<dbReference type="RefSeq" id="WP_058419938.1">
    <property type="nucleotide sequence ID" value="NZ_LKEF01000014.1"/>
</dbReference>
<accession>A0A0W0HZW5</accession>
<reference evidence="1 2" key="1">
    <citation type="submission" date="2015-09" db="EMBL/GenBank/DDBJ databases">
        <title>Genome sequence of ICMP 11288.</title>
        <authorList>
            <person name="Visnovsky S."/>
            <person name="Lu A."/>
            <person name="Panda P."/>
            <person name="Pitman A."/>
        </authorList>
    </citation>
    <scope>NUCLEOTIDE SEQUENCE [LARGE SCALE GENOMIC DNA]</scope>
    <source>
        <strain evidence="1 2">ICMP 11288</strain>
    </source>
</reference>
<dbReference type="Pfam" id="PF02962">
    <property type="entry name" value="CHMI"/>
    <property type="match status" value="1"/>
</dbReference>
<dbReference type="SUPFAM" id="SSF55331">
    <property type="entry name" value="Tautomerase/MIF"/>
    <property type="match status" value="1"/>
</dbReference>
<gene>
    <name evidence="1" type="ORF">AO063_15615</name>
</gene>
<sequence>MPHVYLEYTAGVADEVDFKSACQRLHRTLVEVSGLRLDLVKTRLVSYDHAFVGDCDERQHFIHLNVSTVTGKAGDDEQRRAISTALLEVMADIFAPALLRHKVDLSVQVTEVPASGYVRKRSATLLP</sequence>
<proteinExistence type="predicted"/>
<dbReference type="EMBL" id="LKEF01000014">
    <property type="protein sequence ID" value="KTB66470.1"/>
    <property type="molecule type" value="Genomic_DNA"/>
</dbReference>
<dbReference type="AlphaFoldDB" id="A0A0W0HZW5"/>
<dbReference type="Gene3D" id="3.30.429.10">
    <property type="entry name" value="Macrophage Migration Inhibitory Factor"/>
    <property type="match status" value="1"/>
</dbReference>